<organism evidence="2 3">
    <name type="scientific">Lentzea guizhouensis</name>
    <dbReference type="NCBI Taxonomy" id="1586287"/>
    <lineage>
        <taxon>Bacteria</taxon>
        <taxon>Bacillati</taxon>
        <taxon>Actinomycetota</taxon>
        <taxon>Actinomycetes</taxon>
        <taxon>Pseudonocardiales</taxon>
        <taxon>Pseudonocardiaceae</taxon>
        <taxon>Lentzea</taxon>
    </lineage>
</organism>
<reference evidence="2 3" key="1">
    <citation type="submission" date="2016-07" db="EMBL/GenBank/DDBJ databases">
        <title>Complete genome sequence of the Lentzea guizhouensis DHS C013.</title>
        <authorList>
            <person name="Cao C."/>
        </authorList>
    </citation>
    <scope>NUCLEOTIDE SEQUENCE [LARGE SCALE GENOMIC DNA]</scope>
    <source>
        <strain evidence="2 3">DHS C013</strain>
    </source>
</reference>
<dbReference type="RefSeq" id="WP_065916211.1">
    <property type="nucleotide sequence ID" value="NZ_CP016793.1"/>
</dbReference>
<accession>A0A1B2HJH5</accession>
<keyword evidence="1" id="KW-0732">Signal</keyword>
<dbReference type="OrthoDB" id="3694467at2"/>
<dbReference type="STRING" id="1586287.BBK82_19060"/>
<evidence type="ECO:0000256" key="1">
    <source>
        <dbReference type="SAM" id="SignalP"/>
    </source>
</evidence>
<sequence>MGRFLVALALSASTALLTPQADARTDTQPAGRWQIEPCPAGQKALWLPRVDTVGTDLSCTTEDARNAAVKEAADSGSPKRLMNVAIAGAQQLSDKSITPDSSCVPGAKAAVGDALGTCVPA</sequence>
<evidence type="ECO:0000313" key="2">
    <source>
        <dbReference type="EMBL" id="ANZ37850.1"/>
    </source>
</evidence>
<dbReference type="KEGG" id="led:BBK82_19060"/>
<feature type="chain" id="PRO_5008538206" description="Subtilisin inhibitor domain-containing protein" evidence="1">
    <location>
        <begin position="24"/>
        <end position="121"/>
    </location>
</feature>
<evidence type="ECO:0000313" key="3">
    <source>
        <dbReference type="Proteomes" id="UP000093053"/>
    </source>
</evidence>
<dbReference type="AlphaFoldDB" id="A0A1B2HJH5"/>
<protein>
    <recommendedName>
        <fullName evidence="4">Subtilisin inhibitor domain-containing protein</fullName>
    </recommendedName>
</protein>
<feature type="signal peptide" evidence="1">
    <location>
        <begin position="1"/>
        <end position="23"/>
    </location>
</feature>
<name>A0A1B2HJH5_9PSEU</name>
<proteinExistence type="predicted"/>
<evidence type="ECO:0008006" key="4">
    <source>
        <dbReference type="Google" id="ProtNLM"/>
    </source>
</evidence>
<dbReference type="EMBL" id="CP016793">
    <property type="protein sequence ID" value="ANZ37850.1"/>
    <property type="molecule type" value="Genomic_DNA"/>
</dbReference>
<keyword evidence="3" id="KW-1185">Reference proteome</keyword>
<gene>
    <name evidence="2" type="ORF">BBK82_19060</name>
</gene>
<dbReference type="Proteomes" id="UP000093053">
    <property type="component" value="Chromosome"/>
</dbReference>